<feature type="compositionally biased region" description="Basic and acidic residues" evidence="1">
    <location>
        <begin position="1"/>
        <end position="40"/>
    </location>
</feature>
<dbReference type="Pfam" id="PF20453">
    <property type="entry name" value="DUF6707"/>
    <property type="match status" value="1"/>
</dbReference>
<evidence type="ECO:0000313" key="2">
    <source>
        <dbReference type="EMBL" id="BCT74777.1"/>
    </source>
</evidence>
<dbReference type="RefSeq" id="WP_229231542.1">
    <property type="nucleotide sequence ID" value="NZ_AP024525.1"/>
</dbReference>
<dbReference type="InterPro" id="IPR046553">
    <property type="entry name" value="DUF6707"/>
</dbReference>
<proteinExistence type="predicted"/>
<sequence length="403" mass="42775">MHDSSGPHERPGTPEFHEIDAHELKPGLRLLLPEEHDVARGNDSAGGGDGTGGTDPGDGGDPRSAEVLEVDTVMDDYGNPALYFAVLDNHMNLRVAHGARVKVSRGKAPRPADLLFSGRATPAAVGSRDAAVGSRDAAVGSRDAQAAGAPEPAAVDPVAVAPARPAAPLRGPSEITLDTGDVVIVPGAAPAGPNGARPDLVARIPAQDEKPEELMVRIDGEHPGRHAVHDLTQRLARGINLKSGACLRDLHDLAYELYVGQEDPDAALKVADLLAVLPYDGNPARWSSIESTLGLAAHLAREGGDEDRAAAYGELLRAPDTSETDPFRAKMAERVRERALNQPNLYDKEVERAVGAKDHAEERAWRMLRLGSLLHLRAHGGSTAFPLDELDRRIDVELDAVRG</sequence>
<gene>
    <name evidence="2" type="ORF">SCMU_06190</name>
</gene>
<organism evidence="2 3">
    <name type="scientific">Sinomonas cyclohexanicum</name>
    <name type="common">Corynebacterium cyclohexanicum</name>
    <dbReference type="NCBI Taxonomy" id="322009"/>
    <lineage>
        <taxon>Bacteria</taxon>
        <taxon>Bacillati</taxon>
        <taxon>Actinomycetota</taxon>
        <taxon>Actinomycetes</taxon>
        <taxon>Micrococcales</taxon>
        <taxon>Micrococcaceae</taxon>
        <taxon>Sinomonas</taxon>
    </lineage>
</organism>
<dbReference type="EMBL" id="AP024525">
    <property type="protein sequence ID" value="BCT74777.1"/>
    <property type="molecule type" value="Genomic_DNA"/>
</dbReference>
<keyword evidence="3" id="KW-1185">Reference proteome</keyword>
<accession>A0ABN6FD00</accession>
<dbReference type="Proteomes" id="UP001319861">
    <property type="component" value="Chromosome"/>
</dbReference>
<feature type="region of interest" description="Disordered" evidence="1">
    <location>
        <begin position="1"/>
        <end position="64"/>
    </location>
</feature>
<feature type="compositionally biased region" description="Gly residues" evidence="1">
    <location>
        <begin position="44"/>
        <end position="59"/>
    </location>
</feature>
<evidence type="ECO:0000313" key="3">
    <source>
        <dbReference type="Proteomes" id="UP001319861"/>
    </source>
</evidence>
<reference evidence="2 3" key="1">
    <citation type="journal article" date="2021" name="J. Biosci. Bioeng.">
        <title>Identification and characterization of a chc gene cluster responsible for the aromatization pathway of cyclohexanecarboxylate degradation in Sinomonas cyclohexanicum ATCC 51369.</title>
        <authorList>
            <person name="Yamamoto T."/>
            <person name="Hasegawa Y."/>
            <person name="Lau P.C.K."/>
            <person name="Iwaki H."/>
        </authorList>
    </citation>
    <scope>NUCLEOTIDE SEQUENCE [LARGE SCALE GENOMIC DNA]</scope>
    <source>
        <strain evidence="2 3">ATCC 51369</strain>
    </source>
</reference>
<protein>
    <submittedName>
        <fullName evidence="2">Uncharacterized protein</fullName>
    </submittedName>
</protein>
<name>A0ABN6FD00_SINCY</name>
<evidence type="ECO:0000256" key="1">
    <source>
        <dbReference type="SAM" id="MobiDB-lite"/>
    </source>
</evidence>